<evidence type="ECO:0000313" key="1">
    <source>
        <dbReference type="EMBL" id="CAG7818489.1"/>
    </source>
</evidence>
<dbReference type="Proteomes" id="UP000708208">
    <property type="component" value="Unassembled WGS sequence"/>
</dbReference>
<dbReference type="AlphaFoldDB" id="A0A8J2PLL5"/>
<evidence type="ECO:0000313" key="2">
    <source>
        <dbReference type="Proteomes" id="UP000708208"/>
    </source>
</evidence>
<gene>
    <name evidence="1" type="ORF">AFUS01_LOCUS28990</name>
</gene>
<dbReference type="EMBL" id="CAJVCH010421850">
    <property type="protein sequence ID" value="CAG7818489.1"/>
    <property type="molecule type" value="Genomic_DNA"/>
</dbReference>
<accession>A0A8J2PLL5</accession>
<dbReference type="OrthoDB" id="7657606at2759"/>
<name>A0A8J2PLL5_9HEXA</name>
<reference evidence="1" key="1">
    <citation type="submission" date="2021-06" db="EMBL/GenBank/DDBJ databases">
        <authorList>
            <person name="Hodson N. C."/>
            <person name="Mongue J. A."/>
            <person name="Jaron S. K."/>
        </authorList>
    </citation>
    <scope>NUCLEOTIDE SEQUENCE</scope>
</reference>
<sequence>MGYNVHPVGAQSLTLDLPNNHVFLVVHIPSSDDGDESSDGDMYLVDVGFPWPINGPINLKLLPLEYEAGGFKIRYQFNEDENIYQRVLIGGDPINNEFDDKNEARIDMNFELKPQDFKDFGDTMNIIFSDSEVSFFLNTTLLFRYITLEDENNFEYVCCLGRKIILGTATTRQIHSYETYNEMIPDVLKYFPKLDADELAEACDVYQSKH</sequence>
<keyword evidence="2" id="KW-1185">Reference proteome</keyword>
<protein>
    <submittedName>
        <fullName evidence="1">Uncharacterized protein</fullName>
    </submittedName>
</protein>
<organism evidence="1 2">
    <name type="scientific">Allacma fusca</name>
    <dbReference type="NCBI Taxonomy" id="39272"/>
    <lineage>
        <taxon>Eukaryota</taxon>
        <taxon>Metazoa</taxon>
        <taxon>Ecdysozoa</taxon>
        <taxon>Arthropoda</taxon>
        <taxon>Hexapoda</taxon>
        <taxon>Collembola</taxon>
        <taxon>Symphypleona</taxon>
        <taxon>Sminthuridae</taxon>
        <taxon>Allacma</taxon>
    </lineage>
</organism>
<proteinExistence type="predicted"/>
<comment type="caution">
    <text evidence="1">The sequence shown here is derived from an EMBL/GenBank/DDBJ whole genome shotgun (WGS) entry which is preliminary data.</text>
</comment>